<dbReference type="EMBL" id="HBUF01340364">
    <property type="protein sequence ID" value="CAG6702171.1"/>
    <property type="molecule type" value="Transcribed_RNA"/>
</dbReference>
<feature type="compositionally biased region" description="Basic and acidic residues" evidence="1">
    <location>
        <begin position="95"/>
        <end position="110"/>
    </location>
</feature>
<protein>
    <submittedName>
        <fullName evidence="2">Uncharacterized protein</fullName>
    </submittedName>
</protein>
<dbReference type="EMBL" id="HBUF01215686">
    <property type="protein sequence ID" value="CAG6667102.1"/>
    <property type="molecule type" value="Transcribed_RNA"/>
</dbReference>
<evidence type="ECO:0000313" key="2">
    <source>
        <dbReference type="EMBL" id="CAG6702180.1"/>
    </source>
</evidence>
<dbReference type="EMBL" id="HBUF01340365">
    <property type="protein sequence ID" value="CAG6702174.1"/>
    <property type="molecule type" value="Transcribed_RNA"/>
</dbReference>
<accession>A0A8D8UCM3</accession>
<organism evidence="2">
    <name type="scientific">Cacopsylla melanoneura</name>
    <dbReference type="NCBI Taxonomy" id="428564"/>
    <lineage>
        <taxon>Eukaryota</taxon>
        <taxon>Metazoa</taxon>
        <taxon>Ecdysozoa</taxon>
        <taxon>Arthropoda</taxon>
        <taxon>Hexapoda</taxon>
        <taxon>Insecta</taxon>
        <taxon>Pterygota</taxon>
        <taxon>Neoptera</taxon>
        <taxon>Paraneoptera</taxon>
        <taxon>Hemiptera</taxon>
        <taxon>Sternorrhyncha</taxon>
        <taxon>Psylloidea</taxon>
        <taxon>Psyllidae</taxon>
        <taxon>Psyllinae</taxon>
        <taxon>Cacopsylla</taxon>
    </lineage>
</organism>
<evidence type="ECO:0000256" key="1">
    <source>
        <dbReference type="SAM" id="MobiDB-lite"/>
    </source>
</evidence>
<dbReference type="EMBL" id="HBUF01340367">
    <property type="protein sequence ID" value="CAG6702180.1"/>
    <property type="molecule type" value="Transcribed_RNA"/>
</dbReference>
<name>A0A8D8UCM3_9HEMI</name>
<sequence>MAVYGDFPVPSRHVPNEAAYQADGRNVRRKLPRFLHRSDQSVHTIRQRSAENSGQIQNQFCIQSKCCLFSRKRNHQVIGSGQEKQTGENQPNADWKSEEIGYYRHPKENK</sequence>
<proteinExistence type="predicted"/>
<feature type="region of interest" description="Disordered" evidence="1">
    <location>
        <begin position="78"/>
        <end position="110"/>
    </location>
</feature>
<feature type="compositionally biased region" description="Polar residues" evidence="1">
    <location>
        <begin position="78"/>
        <end position="92"/>
    </location>
</feature>
<dbReference type="EMBL" id="HBUF01215685">
    <property type="protein sequence ID" value="CAG6667099.1"/>
    <property type="molecule type" value="Transcribed_RNA"/>
</dbReference>
<dbReference type="AlphaFoldDB" id="A0A8D8UCM3"/>
<dbReference type="EMBL" id="HBUF01340366">
    <property type="protein sequence ID" value="CAG6702177.1"/>
    <property type="molecule type" value="Transcribed_RNA"/>
</dbReference>
<reference evidence="2" key="1">
    <citation type="submission" date="2021-05" db="EMBL/GenBank/DDBJ databases">
        <authorList>
            <person name="Alioto T."/>
            <person name="Alioto T."/>
            <person name="Gomez Garrido J."/>
        </authorList>
    </citation>
    <scope>NUCLEOTIDE SEQUENCE</scope>
</reference>